<protein>
    <submittedName>
        <fullName evidence="2">Uncharacterized protein</fullName>
    </submittedName>
</protein>
<evidence type="ECO:0000313" key="2">
    <source>
        <dbReference type="WBParaSite" id="ES5_v2.g15029.t1"/>
    </source>
</evidence>
<organism evidence="1 2">
    <name type="scientific">Panagrolaimus sp. ES5</name>
    <dbReference type="NCBI Taxonomy" id="591445"/>
    <lineage>
        <taxon>Eukaryota</taxon>
        <taxon>Metazoa</taxon>
        <taxon>Ecdysozoa</taxon>
        <taxon>Nematoda</taxon>
        <taxon>Chromadorea</taxon>
        <taxon>Rhabditida</taxon>
        <taxon>Tylenchina</taxon>
        <taxon>Panagrolaimomorpha</taxon>
        <taxon>Panagrolaimoidea</taxon>
        <taxon>Panagrolaimidae</taxon>
        <taxon>Panagrolaimus</taxon>
    </lineage>
</organism>
<evidence type="ECO:0000313" key="1">
    <source>
        <dbReference type="Proteomes" id="UP000887579"/>
    </source>
</evidence>
<reference evidence="2" key="1">
    <citation type="submission" date="2022-11" db="UniProtKB">
        <authorList>
            <consortium name="WormBaseParasite"/>
        </authorList>
    </citation>
    <scope>IDENTIFICATION</scope>
</reference>
<proteinExistence type="predicted"/>
<accession>A0AC34FCF0</accession>
<dbReference type="WBParaSite" id="ES5_v2.g15029.t1">
    <property type="protein sequence ID" value="ES5_v2.g15029.t1"/>
    <property type="gene ID" value="ES5_v2.g15029"/>
</dbReference>
<name>A0AC34FCF0_9BILA</name>
<dbReference type="Proteomes" id="UP000887579">
    <property type="component" value="Unplaced"/>
</dbReference>
<sequence length="85" mass="9474">MLVLLSRFICLITQKGGRVEGFINDLKFIENGRKLVCAVGQEHKSGRWWKNCDSKNSIVIFTLNKEEENNTTTAVTTATSTIVVG</sequence>